<feature type="transmembrane region" description="Helical" evidence="6">
    <location>
        <begin position="243"/>
        <end position="261"/>
    </location>
</feature>
<feature type="transmembrane region" description="Helical" evidence="6">
    <location>
        <begin position="391"/>
        <end position="412"/>
    </location>
</feature>
<evidence type="ECO:0000313" key="8">
    <source>
        <dbReference type="Proteomes" id="UP001200034"/>
    </source>
</evidence>
<protein>
    <submittedName>
        <fullName evidence="7">Uncharacterized protein</fullName>
    </submittedName>
</protein>
<feature type="transmembrane region" description="Helical" evidence="6">
    <location>
        <begin position="477"/>
        <end position="495"/>
    </location>
</feature>
<evidence type="ECO:0000256" key="3">
    <source>
        <dbReference type="ARBA" id="ARBA00022989"/>
    </source>
</evidence>
<comment type="caution">
    <text evidence="7">The sequence shown here is derived from an EMBL/GenBank/DDBJ whole genome shotgun (WGS) entry which is preliminary data.</text>
</comment>
<feature type="transmembrane region" description="Helical" evidence="6">
    <location>
        <begin position="273"/>
        <end position="295"/>
    </location>
</feature>
<evidence type="ECO:0000256" key="5">
    <source>
        <dbReference type="SAM" id="MobiDB-lite"/>
    </source>
</evidence>
<dbReference type="GO" id="GO:0016020">
    <property type="term" value="C:membrane"/>
    <property type="evidence" value="ECO:0007669"/>
    <property type="project" value="UniProtKB-SubCell"/>
</dbReference>
<evidence type="ECO:0000256" key="1">
    <source>
        <dbReference type="ARBA" id="ARBA00004370"/>
    </source>
</evidence>
<evidence type="ECO:0000256" key="4">
    <source>
        <dbReference type="ARBA" id="ARBA00023136"/>
    </source>
</evidence>
<dbReference type="EMBL" id="JAJJHW010002585">
    <property type="protein sequence ID" value="KAH8371424.1"/>
    <property type="molecule type" value="Genomic_DNA"/>
</dbReference>
<dbReference type="InterPro" id="IPR036259">
    <property type="entry name" value="MFS_trans_sf"/>
</dbReference>
<dbReference type="PANTHER" id="PTHR23529:SF2">
    <property type="entry name" value="GH19118P-RELATED"/>
    <property type="match status" value="1"/>
</dbReference>
<dbReference type="GO" id="GO:0022857">
    <property type="term" value="F:transmembrane transporter activity"/>
    <property type="evidence" value="ECO:0007669"/>
    <property type="project" value="InterPro"/>
</dbReference>
<reference evidence="7" key="1">
    <citation type="journal article" date="2021" name="Mol. Ecol. Resour.">
        <title>Phylogenomic analyses of the genus Drosophila reveals genomic signals of climate adaptation.</title>
        <authorList>
            <person name="Li F."/>
            <person name="Rane R.V."/>
            <person name="Luria V."/>
            <person name="Xiong Z."/>
            <person name="Chen J."/>
            <person name="Li Z."/>
            <person name="Catullo R.A."/>
            <person name="Griffin P.C."/>
            <person name="Schiffer M."/>
            <person name="Pearce S."/>
            <person name="Lee S.F."/>
            <person name="McElroy K."/>
            <person name="Stocker A."/>
            <person name="Shirriffs J."/>
            <person name="Cockerell F."/>
            <person name="Coppin C."/>
            <person name="Sgro C.M."/>
            <person name="Karger A."/>
            <person name="Cain J.W."/>
            <person name="Weber J.A."/>
            <person name="Santpere G."/>
            <person name="Kirschner M.W."/>
            <person name="Hoffmann A.A."/>
            <person name="Oakeshott J.G."/>
            <person name="Zhang G."/>
        </authorList>
    </citation>
    <scope>NUCLEOTIDE SEQUENCE</scope>
    <source>
        <strain evidence="7">BGI-SZ-2011g</strain>
    </source>
</reference>
<feature type="transmembrane region" description="Helical" evidence="6">
    <location>
        <begin position="133"/>
        <end position="154"/>
    </location>
</feature>
<dbReference type="Proteomes" id="UP001200034">
    <property type="component" value="Unassembled WGS sequence"/>
</dbReference>
<dbReference type="AlphaFoldDB" id="A0AAD4K0N9"/>
<comment type="subcellular location">
    <subcellularLocation>
        <location evidence="1">Membrane</location>
    </subcellularLocation>
</comment>
<keyword evidence="3 6" id="KW-1133">Transmembrane helix</keyword>
<keyword evidence="4 6" id="KW-0472">Membrane</keyword>
<dbReference type="InterPro" id="IPR005828">
    <property type="entry name" value="MFS_sugar_transport-like"/>
</dbReference>
<feature type="transmembrane region" description="Helical" evidence="6">
    <location>
        <begin position="166"/>
        <end position="186"/>
    </location>
</feature>
<dbReference type="SUPFAM" id="SSF103473">
    <property type="entry name" value="MFS general substrate transporter"/>
    <property type="match status" value="1"/>
</dbReference>
<feature type="transmembrane region" description="Helical" evidence="6">
    <location>
        <begin position="444"/>
        <end position="465"/>
    </location>
</feature>
<organism evidence="7 8">
    <name type="scientific">Drosophila rubida</name>
    <dbReference type="NCBI Taxonomy" id="30044"/>
    <lineage>
        <taxon>Eukaryota</taxon>
        <taxon>Metazoa</taxon>
        <taxon>Ecdysozoa</taxon>
        <taxon>Arthropoda</taxon>
        <taxon>Hexapoda</taxon>
        <taxon>Insecta</taxon>
        <taxon>Pterygota</taxon>
        <taxon>Neoptera</taxon>
        <taxon>Endopterygota</taxon>
        <taxon>Diptera</taxon>
        <taxon>Brachycera</taxon>
        <taxon>Muscomorpha</taxon>
        <taxon>Ephydroidea</taxon>
        <taxon>Drosophilidae</taxon>
        <taxon>Drosophila</taxon>
    </lineage>
</organism>
<sequence>MKNDKYLPPEPTAFGLASAPPQAAVNYPPPSYSQHAFPPQGPSLQPGYPPPPVQQGYAPQQDFAQPGYTQQVYPTQGYPAQAYPPQSFAPPPQVYVQPAQHYVPPPPPLPTILLVRPLGWYQRTKINRPQMNVLSAATFIFATGGMNIAWSIGFQVNDRLDNHIRAAWFIGAIIGAAIAAFLPRVLPRRVITSSTHNDLSALQAHLYLNGIANGLAFAPTLALAGELAVFYMRGKISASTEQLSFNLGIFLQIIIAATYSQNYNYNNDYHHELVGGIIAAVFGFLGIVFAALMFIESPVTLVASGREQAAVDALRRLQRLFTPHDQTLAQLEEHKRYVADNQNLATEESFSRALPAFFKLAALRCVNAISISSFFCEMLSYSSIYAIEMRIIIFGAARLLGSCIGALVVDSLGRKGPTVVGFAGATAFAFVAASQTVFGYHDVVFWLYFFEFFAGLALTITSAYLSEAYPLNVKQHFISFTFIVEMLIFIIIGSCDLVQEFLYIVGGICAGAFVLGILCLPETRRTTLRVAQQRFTSFVSLCSNS</sequence>
<feature type="transmembrane region" description="Helical" evidence="6">
    <location>
        <begin position="419"/>
        <end position="438"/>
    </location>
</feature>
<dbReference type="PANTHER" id="PTHR23529">
    <property type="entry name" value="GH19118P-RELATED"/>
    <property type="match status" value="1"/>
</dbReference>
<dbReference type="Pfam" id="PF00083">
    <property type="entry name" value="Sugar_tr"/>
    <property type="match status" value="1"/>
</dbReference>
<proteinExistence type="predicted"/>
<evidence type="ECO:0000256" key="6">
    <source>
        <dbReference type="SAM" id="Phobius"/>
    </source>
</evidence>
<feature type="transmembrane region" description="Helical" evidence="6">
    <location>
        <begin position="501"/>
        <end position="520"/>
    </location>
</feature>
<name>A0AAD4K0N9_9MUSC</name>
<gene>
    <name evidence="7" type="ORF">KR093_007427</name>
</gene>
<keyword evidence="8" id="KW-1185">Reference proteome</keyword>
<feature type="transmembrane region" description="Helical" evidence="6">
    <location>
        <begin position="206"/>
        <end position="231"/>
    </location>
</feature>
<accession>A0AAD4K0N9</accession>
<dbReference type="Gene3D" id="1.20.1250.20">
    <property type="entry name" value="MFS general substrate transporter like domains"/>
    <property type="match status" value="1"/>
</dbReference>
<feature type="region of interest" description="Disordered" evidence="5">
    <location>
        <begin position="1"/>
        <end position="60"/>
    </location>
</feature>
<evidence type="ECO:0000313" key="7">
    <source>
        <dbReference type="EMBL" id="KAH8371424.1"/>
    </source>
</evidence>
<evidence type="ECO:0000256" key="2">
    <source>
        <dbReference type="ARBA" id="ARBA00022692"/>
    </source>
</evidence>
<keyword evidence="2 6" id="KW-0812">Transmembrane</keyword>